<dbReference type="AlphaFoldDB" id="A0A9W8NKK7"/>
<sequence>MSTTHVQSDVDRGPSLIGIYTSQSGLAFIFLVLRIWSRVHIGGFGWDDAVMIFSWITYVALTVLVVLMATDGSTRHMWFLDEQQLEYITKLNFIARPFGIVAVASIKIAIALLILRVLKNTASKAIKYTIYVTTIVNTLINILDAIFLFAQCDIPAALWDPALKPKAHCWEPSIKANFATASSSLNVVTDFILAVIPAVIIWRLHMSVNRRLGLIILLGSSIVSVISAAIKTALLARPVTPDTDVTWESYDLYAWQSAEVFVLHLCASVPTFKPLWDRYNPWKKIQEFSRQGYKLSDTPGQPNPLISNFDKDSGHVQYTNPPSITASALESGENRSSFSKTHGFYLQDHLVS</sequence>
<dbReference type="EMBL" id="JANPWZ010000243">
    <property type="protein sequence ID" value="KAJ3578217.1"/>
    <property type="molecule type" value="Genomic_DNA"/>
</dbReference>
<dbReference type="PANTHER" id="PTHR33048">
    <property type="entry name" value="PTH11-LIKE INTEGRAL MEMBRANE PROTEIN (AFU_ORTHOLOGUE AFUA_5G11245)"/>
    <property type="match status" value="1"/>
</dbReference>
<evidence type="ECO:0000313" key="9">
    <source>
        <dbReference type="Proteomes" id="UP001148614"/>
    </source>
</evidence>
<name>A0A9W8NKK7_9PEZI</name>
<reference evidence="8" key="1">
    <citation type="submission" date="2022-07" db="EMBL/GenBank/DDBJ databases">
        <title>Genome Sequence of Xylaria arbuscula.</title>
        <authorList>
            <person name="Buettner E."/>
        </authorList>
    </citation>
    <scope>NUCLEOTIDE SEQUENCE</scope>
    <source>
        <strain evidence="8">VT107</strain>
    </source>
</reference>
<dbReference type="Proteomes" id="UP001148614">
    <property type="component" value="Unassembled WGS sequence"/>
</dbReference>
<dbReference type="InterPro" id="IPR052337">
    <property type="entry name" value="SAT4-like"/>
</dbReference>
<organism evidence="8 9">
    <name type="scientific">Xylaria arbuscula</name>
    <dbReference type="NCBI Taxonomy" id="114810"/>
    <lineage>
        <taxon>Eukaryota</taxon>
        <taxon>Fungi</taxon>
        <taxon>Dikarya</taxon>
        <taxon>Ascomycota</taxon>
        <taxon>Pezizomycotina</taxon>
        <taxon>Sordariomycetes</taxon>
        <taxon>Xylariomycetidae</taxon>
        <taxon>Xylariales</taxon>
        <taxon>Xylariaceae</taxon>
        <taxon>Xylaria</taxon>
    </lineage>
</organism>
<evidence type="ECO:0000256" key="3">
    <source>
        <dbReference type="ARBA" id="ARBA00022989"/>
    </source>
</evidence>
<dbReference type="VEuPathDB" id="FungiDB:F4678DRAFT_450567"/>
<feature type="transmembrane region" description="Helical" evidence="6">
    <location>
        <begin position="98"/>
        <end position="118"/>
    </location>
</feature>
<keyword evidence="4 6" id="KW-0472">Membrane</keyword>
<evidence type="ECO:0000256" key="2">
    <source>
        <dbReference type="ARBA" id="ARBA00022692"/>
    </source>
</evidence>
<feature type="transmembrane region" description="Helical" evidence="6">
    <location>
        <begin position="130"/>
        <end position="150"/>
    </location>
</feature>
<feature type="transmembrane region" description="Helical" evidence="6">
    <location>
        <begin position="17"/>
        <end position="37"/>
    </location>
</feature>
<feature type="transmembrane region" description="Helical" evidence="6">
    <location>
        <begin position="214"/>
        <end position="234"/>
    </location>
</feature>
<evidence type="ECO:0000313" key="8">
    <source>
        <dbReference type="EMBL" id="KAJ3578217.1"/>
    </source>
</evidence>
<comment type="caution">
    <text evidence="8">The sequence shown here is derived from an EMBL/GenBank/DDBJ whole genome shotgun (WGS) entry which is preliminary data.</text>
</comment>
<dbReference type="OrthoDB" id="5331848at2759"/>
<evidence type="ECO:0000256" key="5">
    <source>
        <dbReference type="ARBA" id="ARBA00038359"/>
    </source>
</evidence>
<evidence type="ECO:0000256" key="1">
    <source>
        <dbReference type="ARBA" id="ARBA00004141"/>
    </source>
</evidence>
<dbReference type="Pfam" id="PF20684">
    <property type="entry name" value="Fung_rhodopsin"/>
    <property type="match status" value="1"/>
</dbReference>
<feature type="domain" description="Rhodopsin" evidence="7">
    <location>
        <begin position="33"/>
        <end position="277"/>
    </location>
</feature>
<proteinExistence type="inferred from homology"/>
<keyword evidence="2 6" id="KW-0812">Transmembrane</keyword>
<comment type="subcellular location">
    <subcellularLocation>
        <location evidence="1">Membrane</location>
        <topology evidence="1">Multi-pass membrane protein</topology>
    </subcellularLocation>
</comment>
<dbReference type="GO" id="GO:0016020">
    <property type="term" value="C:membrane"/>
    <property type="evidence" value="ECO:0007669"/>
    <property type="project" value="UniProtKB-SubCell"/>
</dbReference>
<evidence type="ECO:0000256" key="6">
    <source>
        <dbReference type="SAM" id="Phobius"/>
    </source>
</evidence>
<feature type="transmembrane region" description="Helical" evidence="6">
    <location>
        <begin position="183"/>
        <end position="202"/>
    </location>
</feature>
<evidence type="ECO:0000256" key="4">
    <source>
        <dbReference type="ARBA" id="ARBA00023136"/>
    </source>
</evidence>
<gene>
    <name evidence="8" type="ORF">NPX13_g2344</name>
</gene>
<protein>
    <recommendedName>
        <fullName evidence="7">Rhodopsin domain-containing protein</fullName>
    </recommendedName>
</protein>
<dbReference type="InterPro" id="IPR049326">
    <property type="entry name" value="Rhodopsin_dom_fungi"/>
</dbReference>
<evidence type="ECO:0000259" key="7">
    <source>
        <dbReference type="Pfam" id="PF20684"/>
    </source>
</evidence>
<dbReference type="PANTHER" id="PTHR33048:SF47">
    <property type="entry name" value="INTEGRAL MEMBRANE PROTEIN-RELATED"/>
    <property type="match status" value="1"/>
</dbReference>
<feature type="transmembrane region" description="Helical" evidence="6">
    <location>
        <begin position="49"/>
        <end position="70"/>
    </location>
</feature>
<comment type="similarity">
    <text evidence="5">Belongs to the SAT4 family.</text>
</comment>
<keyword evidence="9" id="KW-1185">Reference proteome</keyword>
<keyword evidence="3 6" id="KW-1133">Transmembrane helix</keyword>
<accession>A0A9W8NKK7</accession>